<evidence type="ECO:0000313" key="1">
    <source>
        <dbReference type="EMBL" id="QLH81752.1"/>
    </source>
</evidence>
<name>A0A7D5TS50_9EURY</name>
<dbReference type="GeneID" id="56082719"/>
<dbReference type="AlphaFoldDB" id="A0A7D5TS50"/>
<dbReference type="KEGG" id="hpel:HZS54_08980"/>
<reference evidence="1 2" key="1">
    <citation type="submission" date="2020-07" db="EMBL/GenBank/DDBJ databases">
        <title>Halosimplex litoreum sp. nov. and Halosimplex rubrum sp. nov., isolated from different salt environments.</title>
        <authorList>
            <person name="Cui H."/>
        </authorList>
    </citation>
    <scope>NUCLEOTIDE SEQUENCE [LARGE SCALE GENOMIC DNA]</scope>
    <source>
        <strain evidence="1 2">R2</strain>
    </source>
</reference>
<proteinExistence type="predicted"/>
<keyword evidence="2" id="KW-1185">Reference proteome</keyword>
<dbReference type="PROSITE" id="PS51257">
    <property type="entry name" value="PROKAR_LIPOPROTEIN"/>
    <property type="match status" value="1"/>
</dbReference>
<accession>A0A7D5TS50</accession>
<gene>
    <name evidence="1" type="ORF">HZS54_08980</name>
</gene>
<dbReference type="EMBL" id="CP058909">
    <property type="protein sequence ID" value="QLH81752.1"/>
    <property type="molecule type" value="Genomic_DNA"/>
</dbReference>
<dbReference type="RefSeq" id="WP_179922063.1">
    <property type="nucleotide sequence ID" value="NZ_CP058909.1"/>
</dbReference>
<dbReference type="Proteomes" id="UP000509346">
    <property type="component" value="Chromosome"/>
</dbReference>
<sequence length="150" mass="16552">MADRQRSRRWVIETAVVAAASVTAGCERWSRMRSISFQRLRIETTNGTDRVTGAVAVRSQGPDGWRTFHDVSAVAYDDEGERINATALGAIDGTTGDIEFTLTCEHHPDRIVIEAAESPCDPDTSMDVYVSVGRDDGTPIWEQRDHACEP</sequence>
<organism evidence="1 2">
    <name type="scientific">Halosimplex pelagicum</name>
    <dbReference type="NCBI Taxonomy" id="869886"/>
    <lineage>
        <taxon>Archaea</taxon>
        <taxon>Methanobacteriati</taxon>
        <taxon>Methanobacteriota</taxon>
        <taxon>Stenosarchaea group</taxon>
        <taxon>Halobacteria</taxon>
        <taxon>Halobacteriales</taxon>
        <taxon>Haloarculaceae</taxon>
        <taxon>Halosimplex</taxon>
    </lineage>
</organism>
<evidence type="ECO:0000313" key="2">
    <source>
        <dbReference type="Proteomes" id="UP000509346"/>
    </source>
</evidence>
<protein>
    <submittedName>
        <fullName evidence="1">Uncharacterized protein</fullName>
    </submittedName>
</protein>